<dbReference type="EMBL" id="FQNF01000009">
    <property type="protein sequence ID" value="SGZ38553.1"/>
    <property type="molecule type" value="Genomic_DNA"/>
</dbReference>
<dbReference type="Proteomes" id="UP000183365">
    <property type="component" value="Unassembled WGS sequence"/>
</dbReference>
<dbReference type="AlphaFoldDB" id="A0A1L0CJM7"/>
<dbReference type="SUPFAM" id="SSF52113">
    <property type="entry name" value="BRCT domain"/>
    <property type="match status" value="1"/>
</dbReference>
<feature type="compositionally biased region" description="Basic and acidic residues" evidence="1">
    <location>
        <begin position="507"/>
        <end position="534"/>
    </location>
</feature>
<dbReference type="OrthoDB" id="3973022at2759"/>
<reference evidence="4" key="1">
    <citation type="submission" date="2016-11" db="EMBL/GenBank/DDBJ databases">
        <authorList>
            <person name="Guldener U."/>
        </authorList>
    </citation>
    <scope>NUCLEOTIDE SEQUENCE [LARGE SCALE GENOMIC DNA]</scope>
</reference>
<keyword evidence="4" id="KW-1185">Reference proteome</keyword>
<evidence type="ECO:0000256" key="1">
    <source>
        <dbReference type="SAM" id="MobiDB-lite"/>
    </source>
</evidence>
<dbReference type="InterPro" id="IPR001357">
    <property type="entry name" value="BRCT_dom"/>
</dbReference>
<dbReference type="InterPro" id="IPR036420">
    <property type="entry name" value="BRCT_dom_sf"/>
</dbReference>
<feature type="compositionally biased region" description="Polar residues" evidence="1">
    <location>
        <begin position="489"/>
        <end position="505"/>
    </location>
</feature>
<feature type="domain" description="BRCT" evidence="2">
    <location>
        <begin position="248"/>
        <end position="327"/>
    </location>
</feature>
<feature type="region of interest" description="Disordered" evidence="1">
    <location>
        <begin position="489"/>
        <end position="566"/>
    </location>
</feature>
<dbReference type="Gene3D" id="3.40.50.10190">
    <property type="entry name" value="BRCT domain"/>
    <property type="match status" value="1"/>
</dbReference>
<evidence type="ECO:0000259" key="2">
    <source>
        <dbReference type="PROSITE" id="PS50172"/>
    </source>
</evidence>
<evidence type="ECO:0000313" key="4">
    <source>
        <dbReference type="Proteomes" id="UP000183365"/>
    </source>
</evidence>
<organism evidence="3 4">
    <name type="scientific">Hanseniaspora guilliermondii</name>
    <dbReference type="NCBI Taxonomy" id="56406"/>
    <lineage>
        <taxon>Eukaryota</taxon>
        <taxon>Fungi</taxon>
        <taxon>Dikarya</taxon>
        <taxon>Ascomycota</taxon>
        <taxon>Saccharomycotina</taxon>
        <taxon>Saccharomycetes</taxon>
        <taxon>Saccharomycodales</taxon>
        <taxon>Saccharomycodaceae</taxon>
        <taxon>Hanseniaspora</taxon>
    </lineage>
</organism>
<accession>A0A1L0CJM7</accession>
<gene>
    <name evidence="3" type="ORF">HGUI_00753</name>
</gene>
<evidence type="ECO:0000313" key="3">
    <source>
        <dbReference type="EMBL" id="SGZ38553.1"/>
    </source>
</evidence>
<dbReference type="VEuPathDB" id="FungiDB:HGUI_00753"/>
<proteinExistence type="predicted"/>
<dbReference type="PROSITE" id="PS50172">
    <property type="entry name" value="BRCT"/>
    <property type="match status" value="1"/>
</dbReference>
<name>A0A1L0CJM7_9ASCO</name>
<sequence length="845" mass="96996">MTVVNSVLSEVKLCIVTNEFQSASFTKRLSTLTKLLKDCNNKPDIVYIDDFLLEEDKLTSETQHQYIEKCFRRFNNHVICIPLFGADHDLKKAEFHESLLCRIMRFMLHISIVNESWLNDLQIVYNDYIANLKNVTTKKKVKPLAVGKTERRFDDELANVIPYRSCILEKLSPNIDEKHIAMLEILLNFVDVNTENKPTTPTIDGECYILPNDHEMESALNGIQSNGIPLIQLKTVFEQIQSFVTKRNANEVFKGSQFILSSEILTFQSLASLLKLIITKLGGEIIGDMSSAKNINDLYSVEDTISKDLNYVIPENRCSLYYVLERWGLNVESKGIDSAYKFCHHYPFDNLNIKRKDLKHNSSLQFSLSGFFGHKKFMAQSLLKKLNINVVNYMTSSFTGLFAYANYGDKYNFCIKKGIKIINAKCIDQIYFDALLDIENDYSGEKMETFLCNTPNINIRKKRKYFMQMKPSTSSEQVTVVDSIVVSETPSNEVVSQNRQSVNLQENEEKTVSSTSEHKKDSSMDKRLNKDDKSSTSQDGPSLKRKLDTGENASQSSQRSKKAKSSVEDMSIFESIAERVSLAGGNNSGLTYQDTGKRLKVILTGIDLKSETTNANYVYMSGIRNKADLYKTNLYILDKMGLEICEDKNYEDCDVIIIEKKTSTFYESLAYKNIQYYVGMQFIESLLEKVYKRKKTISLDLKDYWYKELSSMSEFIKNREELNGQLIFEKLNVENLVLLNPNGNEKHDPKEIVFKTHGFSRKIEIKGFDKRLFNIDNLCKHNVYNLVVVNNTVKTLNNVIGEFKKSPKLKEYQVAVVTWETIMKMLLSMDVNNILDEKNVLVKSP</sequence>
<protein>
    <recommendedName>
        <fullName evidence="2">BRCT domain-containing protein</fullName>
    </recommendedName>
</protein>